<proteinExistence type="predicted"/>
<name>A0A0F9DDH4_9ZZZZ</name>
<evidence type="ECO:0000313" key="1">
    <source>
        <dbReference type="EMBL" id="KKL59729.1"/>
    </source>
</evidence>
<sequence length="371" mass="37184">MTTVSGSFTAVGLSSVLDVPSLGEDITISLSGFGSGTILVEREKVPYSGAWMPIRTYVGDVDASFRQERKNERYRFNCIVYGSGTLAYSISDGDQVQDSFGDGVLDITEAGVDVTGTLSVSGASTLTGAVASGALTSTGALVDGAASTLTTGATIGTMTLADGSITDSTAAIAFGNENLSTTGTLASGALTVTGAASATTTSTATTGFIGANLICTDNVGSTPGTVSAVEFGDGYNHVTRLTVTAAVFVVDVPANVEEVGALIYTFPTGVHRVNATHMDITAVALETNDPADCILACGSTLAAGDTVTFGAATDEDFIDGVAYDVTTLNAGTATVVAEVGDGTIFLTGDSKLFHINTAGTWTDAVAAGAAT</sequence>
<comment type="caution">
    <text evidence="1">The sequence shown here is derived from an EMBL/GenBank/DDBJ whole genome shotgun (WGS) entry which is preliminary data.</text>
</comment>
<protein>
    <submittedName>
        <fullName evidence="1">Uncharacterized protein</fullName>
    </submittedName>
</protein>
<dbReference type="EMBL" id="LAZR01029388">
    <property type="protein sequence ID" value="KKL59729.1"/>
    <property type="molecule type" value="Genomic_DNA"/>
</dbReference>
<accession>A0A0F9DDH4</accession>
<organism evidence="1">
    <name type="scientific">marine sediment metagenome</name>
    <dbReference type="NCBI Taxonomy" id="412755"/>
    <lineage>
        <taxon>unclassified sequences</taxon>
        <taxon>metagenomes</taxon>
        <taxon>ecological metagenomes</taxon>
    </lineage>
</organism>
<reference evidence="1" key="1">
    <citation type="journal article" date="2015" name="Nature">
        <title>Complex archaea that bridge the gap between prokaryotes and eukaryotes.</title>
        <authorList>
            <person name="Spang A."/>
            <person name="Saw J.H."/>
            <person name="Jorgensen S.L."/>
            <person name="Zaremba-Niedzwiedzka K."/>
            <person name="Martijn J."/>
            <person name="Lind A.E."/>
            <person name="van Eijk R."/>
            <person name="Schleper C."/>
            <person name="Guy L."/>
            <person name="Ettema T.J."/>
        </authorList>
    </citation>
    <scope>NUCLEOTIDE SEQUENCE</scope>
</reference>
<dbReference type="AlphaFoldDB" id="A0A0F9DDH4"/>
<gene>
    <name evidence="1" type="ORF">LCGC14_2212420</name>
</gene>
<feature type="non-terminal residue" evidence="1">
    <location>
        <position position="371"/>
    </location>
</feature>